<accession>A0A1Q2CMF4</accession>
<dbReference type="Proteomes" id="UP000188145">
    <property type="component" value="Chromosome"/>
</dbReference>
<protein>
    <submittedName>
        <fullName evidence="1">Uncharacterized protein</fullName>
    </submittedName>
</protein>
<gene>
    <name evidence="1" type="ORF">BW730_07045</name>
</gene>
<evidence type="ECO:0000313" key="1">
    <source>
        <dbReference type="EMBL" id="AQP47292.1"/>
    </source>
</evidence>
<sequence length="181" mass="19919">MKETPRRFPPVADSSRLIACLMDVERHVSSAGWDQPARLFALVTTGTLLEVEPQLRGRVPETAPDALTAIEQDEFHATDNLFERLHTIFWPDTVEGCAIALERAFLPPKFEADLPEDPDAAAEFVAKHPEKTDVRVVVGVLRDGTKHGLARLVSDPDDLLGAEDLVPGLAEGLLDTFRSED</sequence>
<dbReference type="AlphaFoldDB" id="A0A1Q2CMF4"/>
<evidence type="ECO:0000313" key="2">
    <source>
        <dbReference type="Proteomes" id="UP000188145"/>
    </source>
</evidence>
<dbReference type="EMBL" id="CP019606">
    <property type="protein sequence ID" value="AQP47292.1"/>
    <property type="molecule type" value="Genomic_DNA"/>
</dbReference>
<dbReference type="OrthoDB" id="3266223at2"/>
<dbReference type="STRING" id="1332264.BW730_07045"/>
<dbReference type="NCBIfam" id="NF040618">
    <property type="entry name" value="PPA1309_fam"/>
    <property type="match status" value="1"/>
</dbReference>
<keyword evidence="2" id="KW-1185">Reference proteome</keyword>
<dbReference type="KEGG" id="tes:BW730_07045"/>
<reference evidence="2" key="1">
    <citation type="submission" date="2017-02" db="EMBL/GenBank/DDBJ databases">
        <title>Tessaracoccus aquaemaris sp. nov., isolated from the intestine of a Korean rockfish, Sebastes schlegelii, in a marine aquaculture pond.</title>
        <authorList>
            <person name="Tak E.J."/>
            <person name="Bae J.-W."/>
        </authorList>
    </citation>
    <scope>NUCLEOTIDE SEQUENCE [LARGE SCALE GENOMIC DNA]</scope>
    <source>
        <strain evidence="2">NSG39</strain>
    </source>
</reference>
<proteinExistence type="predicted"/>
<organism evidence="1 2">
    <name type="scientific">Tessaracoccus aquimaris</name>
    <dbReference type="NCBI Taxonomy" id="1332264"/>
    <lineage>
        <taxon>Bacteria</taxon>
        <taxon>Bacillati</taxon>
        <taxon>Actinomycetota</taxon>
        <taxon>Actinomycetes</taxon>
        <taxon>Propionibacteriales</taxon>
        <taxon>Propionibacteriaceae</taxon>
        <taxon>Tessaracoccus</taxon>
    </lineage>
</organism>
<name>A0A1Q2CMF4_9ACTN</name>
<dbReference type="InterPro" id="IPR047681">
    <property type="entry name" value="PPA1309-like"/>
</dbReference>